<evidence type="ECO:0000313" key="6">
    <source>
        <dbReference type="EMBL" id="PAD81962.1"/>
    </source>
</evidence>
<feature type="coiled-coil region" evidence="4">
    <location>
        <begin position="248"/>
        <end position="282"/>
    </location>
</feature>
<dbReference type="CDD" id="cd01068">
    <property type="entry name" value="globin_sensor"/>
    <property type="match status" value="1"/>
</dbReference>
<dbReference type="Gene3D" id="1.10.490.10">
    <property type="entry name" value="Globins"/>
    <property type="match status" value="1"/>
</dbReference>
<comment type="caution">
    <text evidence="6">The sequence shown here is derived from an EMBL/GenBank/DDBJ whole genome shotgun (WGS) entry which is preliminary data.</text>
</comment>
<dbReference type="InterPro" id="IPR004090">
    <property type="entry name" value="Chemotax_Me-accpt_rcpt"/>
</dbReference>
<dbReference type="Pfam" id="PF00015">
    <property type="entry name" value="MCPsignal"/>
    <property type="match status" value="1"/>
</dbReference>
<dbReference type="InterPro" id="IPR044398">
    <property type="entry name" value="Globin-sensor_dom"/>
</dbReference>
<organism evidence="6 7">
    <name type="scientific">Niallia circulans</name>
    <name type="common">Bacillus circulans</name>
    <dbReference type="NCBI Taxonomy" id="1397"/>
    <lineage>
        <taxon>Bacteria</taxon>
        <taxon>Bacillati</taxon>
        <taxon>Bacillota</taxon>
        <taxon>Bacilli</taxon>
        <taxon>Bacillales</taxon>
        <taxon>Bacillaceae</taxon>
        <taxon>Niallia</taxon>
    </lineage>
</organism>
<dbReference type="GO" id="GO:0019825">
    <property type="term" value="F:oxygen binding"/>
    <property type="evidence" value="ECO:0007669"/>
    <property type="project" value="InterPro"/>
</dbReference>
<evidence type="ECO:0000256" key="3">
    <source>
        <dbReference type="PROSITE-ProRule" id="PRU00284"/>
    </source>
</evidence>
<name>A0AA91TQ32_NIACI</name>
<proteinExistence type="inferred from homology"/>
<dbReference type="Pfam" id="PF11563">
    <property type="entry name" value="Protoglobin"/>
    <property type="match status" value="1"/>
</dbReference>
<evidence type="ECO:0000256" key="2">
    <source>
        <dbReference type="ARBA" id="ARBA00029447"/>
    </source>
</evidence>
<dbReference type="AlphaFoldDB" id="A0AA91TQ32"/>
<dbReference type="InterPro" id="IPR004089">
    <property type="entry name" value="MCPsignal_dom"/>
</dbReference>
<dbReference type="CDD" id="cd11386">
    <property type="entry name" value="MCP_signal"/>
    <property type="match status" value="1"/>
</dbReference>
<dbReference type="GO" id="GO:0006935">
    <property type="term" value="P:chemotaxis"/>
    <property type="evidence" value="ECO:0007669"/>
    <property type="project" value="InterPro"/>
</dbReference>
<accession>A0AA91TQ32</accession>
<dbReference type="SMART" id="SM00283">
    <property type="entry name" value="MA"/>
    <property type="match status" value="1"/>
</dbReference>
<reference evidence="6 7" key="1">
    <citation type="submission" date="2017-07" db="EMBL/GenBank/DDBJ databases">
        <title>Isolation and whole genome analysis of endospore-forming bacteria from heroin.</title>
        <authorList>
            <person name="Kalinowski J."/>
            <person name="Ahrens B."/>
            <person name="Al-Dilaimi A."/>
            <person name="Winkler A."/>
            <person name="Wibberg D."/>
            <person name="Schleenbecker U."/>
            <person name="Ruckert C."/>
            <person name="Wolfel R."/>
            <person name="Grass G."/>
        </authorList>
    </citation>
    <scope>NUCLEOTIDE SEQUENCE [LARGE SCALE GENOMIC DNA]</scope>
    <source>
        <strain evidence="6 7">7521-2</strain>
    </source>
</reference>
<evidence type="ECO:0000313" key="7">
    <source>
        <dbReference type="Proteomes" id="UP000216961"/>
    </source>
</evidence>
<comment type="similarity">
    <text evidence="2">Belongs to the methyl-accepting chemotaxis (MCP) protein family.</text>
</comment>
<evidence type="ECO:0000256" key="1">
    <source>
        <dbReference type="ARBA" id="ARBA00023224"/>
    </source>
</evidence>
<keyword evidence="1 3" id="KW-0807">Transducer</keyword>
<dbReference type="InterPro" id="IPR012292">
    <property type="entry name" value="Globin/Proto"/>
</dbReference>
<dbReference type="SUPFAM" id="SSF58104">
    <property type="entry name" value="Methyl-accepting chemotaxis protein (MCP) signaling domain"/>
    <property type="match status" value="1"/>
</dbReference>
<gene>
    <name evidence="6" type="ORF">CHH57_17355</name>
</gene>
<dbReference type="Proteomes" id="UP000216961">
    <property type="component" value="Unassembled WGS sequence"/>
</dbReference>
<dbReference type="GO" id="GO:0020037">
    <property type="term" value="F:heme binding"/>
    <property type="evidence" value="ECO:0007669"/>
    <property type="project" value="InterPro"/>
</dbReference>
<sequence>MLFKKGVKEKENKIQQLIDQEINKVSIDIEKGSDYEMQLNVIGLEREDLALLKSIQPIVAKHLPAIRTESFHFSHEGMSKIIDTSRIGISTEDSMKYFLSFFNGKIDREYVQRRAMLAQMYVKIGVEIRWFLSVYHLLMTEIMIKVNQELQLNEKEATILFMAISKIFNLENQLVIDSMHNAQKNMIAKKEQEAKIDIKNFVGGFVENLAAMTEETGASVEQIVEQSGHIATSAKKSLASSIEMEERSENGKLQLDKVIKNMQELKEDIQRIMKTIDELEDNSKKIGGIVNVITGIADQTNLLALNAAIEAARAGEHGKGFAVVADEVRKLAEQTKDSSSSITELVQGTIAHIANVIEQISTINKVVDTGNHEIKLTTDVFDNILGSSRDNNKMIKSTENDLQLLIQLLEEINQAVAKMAVSTEELNETVAGF</sequence>
<dbReference type="Gene3D" id="1.10.287.950">
    <property type="entry name" value="Methyl-accepting chemotaxis protein"/>
    <property type="match status" value="1"/>
</dbReference>
<keyword evidence="4" id="KW-0175">Coiled coil</keyword>
<dbReference type="GO" id="GO:0007165">
    <property type="term" value="P:signal transduction"/>
    <property type="evidence" value="ECO:0007669"/>
    <property type="project" value="UniProtKB-KW"/>
</dbReference>
<dbReference type="GO" id="GO:0016020">
    <property type="term" value="C:membrane"/>
    <property type="evidence" value="ECO:0007669"/>
    <property type="project" value="InterPro"/>
</dbReference>
<dbReference type="RefSeq" id="WP_095332173.1">
    <property type="nucleotide sequence ID" value="NZ_CP026033.1"/>
</dbReference>
<dbReference type="InterPro" id="IPR009050">
    <property type="entry name" value="Globin-like_sf"/>
</dbReference>
<evidence type="ECO:0000256" key="4">
    <source>
        <dbReference type="SAM" id="Coils"/>
    </source>
</evidence>
<feature type="domain" description="Methyl-accepting transducer" evidence="5">
    <location>
        <begin position="207"/>
        <end position="433"/>
    </location>
</feature>
<protein>
    <recommendedName>
        <fullName evidence="5">Methyl-accepting transducer domain-containing protein</fullName>
    </recommendedName>
</protein>
<dbReference type="PRINTS" id="PR00260">
    <property type="entry name" value="CHEMTRNSDUCR"/>
</dbReference>
<dbReference type="InterPro" id="IPR039379">
    <property type="entry name" value="Protoglobin_sensor_dom"/>
</dbReference>
<dbReference type="PROSITE" id="PS50111">
    <property type="entry name" value="CHEMOTAXIS_TRANSDUC_2"/>
    <property type="match status" value="1"/>
</dbReference>
<dbReference type="SUPFAM" id="SSF46458">
    <property type="entry name" value="Globin-like"/>
    <property type="match status" value="1"/>
</dbReference>
<evidence type="ECO:0000259" key="5">
    <source>
        <dbReference type="PROSITE" id="PS50111"/>
    </source>
</evidence>
<dbReference type="GO" id="GO:0004888">
    <property type="term" value="F:transmembrane signaling receptor activity"/>
    <property type="evidence" value="ECO:0007669"/>
    <property type="project" value="InterPro"/>
</dbReference>
<dbReference type="EMBL" id="NPBQ01000104">
    <property type="protein sequence ID" value="PAD81962.1"/>
    <property type="molecule type" value="Genomic_DNA"/>
</dbReference>
<dbReference type="PANTHER" id="PTHR32089:SF118">
    <property type="entry name" value="HEME-BASED AEROTACTIC TRANSDUCER HEMAT"/>
    <property type="match status" value="1"/>
</dbReference>
<dbReference type="PANTHER" id="PTHR32089">
    <property type="entry name" value="METHYL-ACCEPTING CHEMOTAXIS PROTEIN MCPB"/>
    <property type="match status" value="1"/>
</dbReference>